<evidence type="ECO:0000313" key="13">
    <source>
        <dbReference type="Proteomes" id="UP001141806"/>
    </source>
</evidence>
<evidence type="ECO:0000256" key="1">
    <source>
        <dbReference type="ARBA" id="ARBA00004651"/>
    </source>
</evidence>
<comment type="caution">
    <text evidence="12">The sequence shown here is derived from an EMBL/GenBank/DDBJ whole genome shotgun (WGS) entry which is preliminary data.</text>
</comment>
<evidence type="ECO:0000256" key="4">
    <source>
        <dbReference type="ARBA" id="ARBA00022475"/>
    </source>
</evidence>
<dbReference type="PANTHER" id="PTHR10791">
    <property type="entry name" value="RAG1-ACTIVATING PROTEIN 1"/>
    <property type="match status" value="1"/>
</dbReference>
<dbReference type="Gene3D" id="1.20.1280.290">
    <property type="match status" value="2"/>
</dbReference>
<evidence type="ECO:0000256" key="6">
    <source>
        <dbReference type="ARBA" id="ARBA00022692"/>
    </source>
</evidence>
<comment type="subcellular location">
    <subcellularLocation>
        <location evidence="1">Cell membrane</location>
        <topology evidence="1">Multi-pass membrane protein</topology>
    </subcellularLocation>
</comment>
<keyword evidence="4" id="KW-1003">Cell membrane</keyword>
<dbReference type="FunFam" id="1.20.1280.290:FF:000002">
    <property type="entry name" value="Bidirectional sugar transporter SWEET"/>
    <property type="match status" value="1"/>
</dbReference>
<dbReference type="GO" id="GO:0051119">
    <property type="term" value="F:sugar transmembrane transporter activity"/>
    <property type="evidence" value="ECO:0007669"/>
    <property type="project" value="InterPro"/>
</dbReference>
<sequence>MSCVLWVFYGQPFVHPDSILIVTINSVGLTLELIYLLIYICYAPNNKRMKVIVILLIEALFFVAIAVFSLECFHTHRKRSMVVGILCAFFGVCMSMSPLTVMGKVIRTKSVEYMSFLFSLFNFLKGIIWMIYALLCFDPYILIGSSFGAIGGLSQLILYGIYYKSTPKEEASKSYPKDEAPKSTEVQFCNSRSLFYSRSLPNNRSLFSNNRSFSNSISQVLPV</sequence>
<feature type="transmembrane region" description="Helical" evidence="11">
    <location>
        <begin position="141"/>
        <end position="163"/>
    </location>
</feature>
<dbReference type="OrthoDB" id="409725at2759"/>
<dbReference type="PANTHER" id="PTHR10791:SF30">
    <property type="entry name" value="SUGAR TRANSPORTER SWEET1"/>
    <property type="match status" value="1"/>
</dbReference>
<comment type="function">
    <text evidence="10">Mediates both low-affinity uptake and efflux of sugar across the plasma membrane.</text>
</comment>
<evidence type="ECO:0000256" key="10">
    <source>
        <dbReference type="ARBA" id="ARBA00037238"/>
    </source>
</evidence>
<evidence type="ECO:0000256" key="8">
    <source>
        <dbReference type="ARBA" id="ARBA00022989"/>
    </source>
</evidence>
<dbReference type="GO" id="GO:0005886">
    <property type="term" value="C:plasma membrane"/>
    <property type="evidence" value="ECO:0007669"/>
    <property type="project" value="UniProtKB-SubCell"/>
</dbReference>
<keyword evidence="13" id="KW-1185">Reference proteome</keyword>
<accession>A0A9Q0GUX9</accession>
<protein>
    <recommendedName>
        <fullName evidence="14">Bidirectional sugar transporter SWEET</fullName>
    </recommendedName>
</protein>
<evidence type="ECO:0000313" key="12">
    <source>
        <dbReference type="EMBL" id="KAJ4952149.1"/>
    </source>
</evidence>
<gene>
    <name evidence="12" type="ORF">NE237_028981</name>
</gene>
<feature type="transmembrane region" description="Helical" evidence="11">
    <location>
        <begin position="51"/>
        <end position="70"/>
    </location>
</feature>
<dbReference type="AlphaFoldDB" id="A0A9Q0GUX9"/>
<dbReference type="EMBL" id="JAMYWD010000012">
    <property type="protein sequence ID" value="KAJ4952149.1"/>
    <property type="molecule type" value="Genomic_DNA"/>
</dbReference>
<dbReference type="InterPro" id="IPR004316">
    <property type="entry name" value="SWEET_rpt"/>
</dbReference>
<evidence type="ECO:0000256" key="9">
    <source>
        <dbReference type="ARBA" id="ARBA00023136"/>
    </source>
</evidence>
<reference evidence="12" key="1">
    <citation type="journal article" date="2023" name="Plant J.">
        <title>The genome of the king protea, Protea cynaroides.</title>
        <authorList>
            <person name="Chang J."/>
            <person name="Duong T.A."/>
            <person name="Schoeman C."/>
            <person name="Ma X."/>
            <person name="Roodt D."/>
            <person name="Barker N."/>
            <person name="Li Z."/>
            <person name="Van de Peer Y."/>
            <person name="Mizrachi E."/>
        </authorList>
    </citation>
    <scope>NUCLEOTIDE SEQUENCE</scope>
    <source>
        <tissue evidence="12">Young leaves</tissue>
    </source>
</reference>
<feature type="transmembrane region" description="Helical" evidence="11">
    <location>
        <begin position="20"/>
        <end position="42"/>
    </location>
</feature>
<proteinExistence type="inferred from homology"/>
<evidence type="ECO:0000256" key="5">
    <source>
        <dbReference type="ARBA" id="ARBA00022597"/>
    </source>
</evidence>
<name>A0A9Q0GUX9_9MAGN</name>
<evidence type="ECO:0000256" key="7">
    <source>
        <dbReference type="ARBA" id="ARBA00022737"/>
    </source>
</evidence>
<keyword evidence="5" id="KW-0762">Sugar transport</keyword>
<dbReference type="Pfam" id="PF03083">
    <property type="entry name" value="MtN3_slv"/>
    <property type="match status" value="2"/>
</dbReference>
<keyword evidence="6 11" id="KW-0812">Transmembrane</keyword>
<comment type="similarity">
    <text evidence="2">Belongs to the SWEET sugar transporter family.</text>
</comment>
<feature type="transmembrane region" description="Helical" evidence="11">
    <location>
        <begin position="82"/>
        <end position="101"/>
    </location>
</feature>
<feature type="transmembrane region" description="Helical" evidence="11">
    <location>
        <begin position="113"/>
        <end position="135"/>
    </location>
</feature>
<organism evidence="12 13">
    <name type="scientific">Protea cynaroides</name>
    <dbReference type="NCBI Taxonomy" id="273540"/>
    <lineage>
        <taxon>Eukaryota</taxon>
        <taxon>Viridiplantae</taxon>
        <taxon>Streptophyta</taxon>
        <taxon>Embryophyta</taxon>
        <taxon>Tracheophyta</taxon>
        <taxon>Spermatophyta</taxon>
        <taxon>Magnoliopsida</taxon>
        <taxon>Proteales</taxon>
        <taxon>Proteaceae</taxon>
        <taxon>Protea</taxon>
    </lineage>
</organism>
<dbReference type="InterPro" id="IPR047664">
    <property type="entry name" value="SWEET"/>
</dbReference>
<dbReference type="Proteomes" id="UP001141806">
    <property type="component" value="Unassembled WGS sequence"/>
</dbReference>
<evidence type="ECO:0000256" key="2">
    <source>
        <dbReference type="ARBA" id="ARBA00007809"/>
    </source>
</evidence>
<keyword evidence="9 11" id="KW-0472">Membrane</keyword>
<evidence type="ECO:0000256" key="3">
    <source>
        <dbReference type="ARBA" id="ARBA00022448"/>
    </source>
</evidence>
<keyword evidence="8 11" id="KW-1133">Transmembrane helix</keyword>
<keyword evidence="7" id="KW-0677">Repeat</keyword>
<keyword evidence="3" id="KW-0813">Transport</keyword>
<evidence type="ECO:0008006" key="14">
    <source>
        <dbReference type="Google" id="ProtNLM"/>
    </source>
</evidence>
<evidence type="ECO:0000256" key="11">
    <source>
        <dbReference type="SAM" id="Phobius"/>
    </source>
</evidence>